<dbReference type="PANTHER" id="PTHR10285">
    <property type="entry name" value="URIDINE KINASE"/>
    <property type="match status" value="1"/>
</dbReference>
<dbReference type="GO" id="GO:0016787">
    <property type="term" value="F:hydrolase activity"/>
    <property type="evidence" value="ECO:0007669"/>
    <property type="project" value="UniProtKB-KW"/>
</dbReference>
<dbReference type="GO" id="GO:0005737">
    <property type="term" value="C:cytoplasm"/>
    <property type="evidence" value="ECO:0007669"/>
    <property type="project" value="UniProtKB-SubCell"/>
</dbReference>
<dbReference type="GO" id="GO:0016301">
    <property type="term" value="F:kinase activity"/>
    <property type="evidence" value="ECO:0007669"/>
    <property type="project" value="UniProtKB-KW"/>
</dbReference>
<name>A0A3N4LIT1_9PEZI</name>
<evidence type="ECO:0000313" key="10">
    <source>
        <dbReference type="EMBL" id="RPB22807.1"/>
    </source>
</evidence>
<proteinExistence type="inferred from homology"/>
<evidence type="ECO:0000256" key="8">
    <source>
        <dbReference type="ARBA" id="ARBA00023242"/>
    </source>
</evidence>
<keyword evidence="8" id="KW-0539">Nucleus</keyword>
<dbReference type="FunFam" id="3.40.50.300:FF:001691">
    <property type="entry name" value="Probable ATP-dependent kinase TDA10"/>
    <property type="match status" value="1"/>
</dbReference>
<protein>
    <submittedName>
        <fullName evidence="10">P-loop containing nucleoside triphosphate hydrolase protein</fullName>
    </submittedName>
</protein>
<dbReference type="AlphaFoldDB" id="A0A3N4LIT1"/>
<dbReference type="InParanoid" id="A0A3N4LIT1"/>
<sequence length="296" mass="33498">MPPSAIIIRDKTPSIISFLLPLLQAHRTSSPPPTTTTSPPFFLGISGIQGAGKTTLTTQLHRALTSAPYHLRLLTLSIDDLYLSHDQLTALSSAHPLNPFLHQRGPPGTHDVRLGELLFKKLANQDPLVAVPAYDKSAHGGRGDRVPEGLWRKERAPWDVVVLEGWCVGFTPIGRNEVERRWRESIALGKGTLRKHRLADLEWLDEQLMRYQGLWGRLQALVQVDAQNLDYVYEWRLQQEHDLIKLKGAGMSDDQVKAFVDNYMPSYELYLPGLAHHHHLRFVVGRDRNVVVKEEN</sequence>
<dbReference type="FunCoup" id="A0A3N4LIT1">
    <property type="interactions" value="333"/>
</dbReference>
<evidence type="ECO:0000256" key="1">
    <source>
        <dbReference type="ARBA" id="ARBA00004123"/>
    </source>
</evidence>
<keyword evidence="6" id="KW-0418">Kinase</keyword>
<comment type="subcellular location">
    <subcellularLocation>
        <location evidence="2">Cytoplasm</location>
    </subcellularLocation>
    <subcellularLocation>
        <location evidence="1">Nucleus</location>
    </subcellularLocation>
</comment>
<keyword evidence="3" id="KW-0963">Cytoplasm</keyword>
<dbReference type="EMBL" id="ML121549">
    <property type="protein sequence ID" value="RPB22807.1"/>
    <property type="molecule type" value="Genomic_DNA"/>
</dbReference>
<keyword evidence="4" id="KW-0808">Transferase</keyword>
<evidence type="ECO:0000256" key="6">
    <source>
        <dbReference type="ARBA" id="ARBA00022777"/>
    </source>
</evidence>
<organism evidence="10 11">
    <name type="scientific">Terfezia boudieri ATCC MYA-4762</name>
    <dbReference type="NCBI Taxonomy" id="1051890"/>
    <lineage>
        <taxon>Eukaryota</taxon>
        <taxon>Fungi</taxon>
        <taxon>Dikarya</taxon>
        <taxon>Ascomycota</taxon>
        <taxon>Pezizomycotina</taxon>
        <taxon>Pezizomycetes</taxon>
        <taxon>Pezizales</taxon>
        <taxon>Pezizaceae</taxon>
        <taxon>Terfezia</taxon>
    </lineage>
</organism>
<evidence type="ECO:0000256" key="3">
    <source>
        <dbReference type="ARBA" id="ARBA00022490"/>
    </source>
</evidence>
<dbReference type="OrthoDB" id="347435at2759"/>
<evidence type="ECO:0000256" key="5">
    <source>
        <dbReference type="ARBA" id="ARBA00022741"/>
    </source>
</evidence>
<accession>A0A3N4LIT1</accession>
<dbReference type="GO" id="GO:0005634">
    <property type="term" value="C:nucleus"/>
    <property type="evidence" value="ECO:0007669"/>
    <property type="project" value="UniProtKB-SubCell"/>
</dbReference>
<dbReference type="SUPFAM" id="SSF52540">
    <property type="entry name" value="P-loop containing nucleoside triphosphate hydrolases"/>
    <property type="match status" value="1"/>
</dbReference>
<keyword evidence="7" id="KW-0067">ATP-binding</keyword>
<comment type="similarity">
    <text evidence="9">Belongs to the GLYK kinase family.</text>
</comment>
<keyword evidence="5" id="KW-0547">Nucleotide-binding</keyword>
<gene>
    <name evidence="10" type="ORF">L211DRAFT_883920</name>
</gene>
<evidence type="ECO:0000313" key="11">
    <source>
        <dbReference type="Proteomes" id="UP000267821"/>
    </source>
</evidence>
<reference evidence="10 11" key="1">
    <citation type="journal article" date="2018" name="Nat. Ecol. Evol.">
        <title>Pezizomycetes genomes reveal the molecular basis of ectomycorrhizal truffle lifestyle.</title>
        <authorList>
            <person name="Murat C."/>
            <person name="Payen T."/>
            <person name="Noel B."/>
            <person name="Kuo A."/>
            <person name="Morin E."/>
            <person name="Chen J."/>
            <person name="Kohler A."/>
            <person name="Krizsan K."/>
            <person name="Balestrini R."/>
            <person name="Da Silva C."/>
            <person name="Montanini B."/>
            <person name="Hainaut M."/>
            <person name="Levati E."/>
            <person name="Barry K.W."/>
            <person name="Belfiori B."/>
            <person name="Cichocki N."/>
            <person name="Clum A."/>
            <person name="Dockter R.B."/>
            <person name="Fauchery L."/>
            <person name="Guy J."/>
            <person name="Iotti M."/>
            <person name="Le Tacon F."/>
            <person name="Lindquist E.A."/>
            <person name="Lipzen A."/>
            <person name="Malagnac F."/>
            <person name="Mello A."/>
            <person name="Molinier V."/>
            <person name="Miyauchi S."/>
            <person name="Poulain J."/>
            <person name="Riccioni C."/>
            <person name="Rubini A."/>
            <person name="Sitrit Y."/>
            <person name="Splivallo R."/>
            <person name="Traeger S."/>
            <person name="Wang M."/>
            <person name="Zifcakova L."/>
            <person name="Wipf D."/>
            <person name="Zambonelli A."/>
            <person name="Paolocci F."/>
            <person name="Nowrousian M."/>
            <person name="Ottonello S."/>
            <person name="Baldrian P."/>
            <person name="Spatafora J.W."/>
            <person name="Henrissat B."/>
            <person name="Nagy L.G."/>
            <person name="Aury J.M."/>
            <person name="Wincker P."/>
            <person name="Grigoriev I.V."/>
            <person name="Bonfante P."/>
            <person name="Martin F.M."/>
        </authorList>
    </citation>
    <scope>NUCLEOTIDE SEQUENCE [LARGE SCALE GENOMIC DNA]</scope>
    <source>
        <strain evidence="10 11">ATCC MYA-4762</strain>
    </source>
</reference>
<dbReference type="Proteomes" id="UP000267821">
    <property type="component" value="Unassembled WGS sequence"/>
</dbReference>
<evidence type="ECO:0000256" key="4">
    <source>
        <dbReference type="ARBA" id="ARBA00022679"/>
    </source>
</evidence>
<dbReference type="InterPro" id="IPR027417">
    <property type="entry name" value="P-loop_NTPase"/>
</dbReference>
<dbReference type="Gene3D" id="3.40.50.300">
    <property type="entry name" value="P-loop containing nucleotide triphosphate hydrolases"/>
    <property type="match status" value="1"/>
</dbReference>
<evidence type="ECO:0000256" key="7">
    <source>
        <dbReference type="ARBA" id="ARBA00022840"/>
    </source>
</evidence>
<evidence type="ECO:0000256" key="2">
    <source>
        <dbReference type="ARBA" id="ARBA00004496"/>
    </source>
</evidence>
<keyword evidence="10" id="KW-0378">Hydrolase</keyword>
<dbReference type="GO" id="GO:0005524">
    <property type="term" value="F:ATP binding"/>
    <property type="evidence" value="ECO:0007669"/>
    <property type="project" value="UniProtKB-KW"/>
</dbReference>
<evidence type="ECO:0000256" key="9">
    <source>
        <dbReference type="ARBA" id="ARBA00061312"/>
    </source>
</evidence>
<keyword evidence="11" id="KW-1185">Reference proteome</keyword>
<dbReference type="STRING" id="1051890.A0A3N4LIT1"/>